<name>A0ABQ1W005_9BACT</name>
<gene>
    <name evidence="2" type="ORF">GCM10011323_09480</name>
</gene>
<evidence type="ECO:0000313" key="3">
    <source>
        <dbReference type="Proteomes" id="UP000634043"/>
    </source>
</evidence>
<sequence length="281" mass="30297">MKKMYIFTTALLMLAGTFTSCTKELDEVGMNATSIDAAKKEVGATNGSNTPRVEADINLSFSPTTQMIGNAVTITISFGTSAPKDGKLHLEQATGVDSEGKTIWTKVNEYPVTAGGVYTHEFTSNVAGTFEFRAHYIPNGNNGFSNTFKSGTVTFTADCVQGMTATVVEKELIGGNMYRLKVAFTLTTCEAYSNVHIQGGLTAKVSNVSVSENGNVRKHTNNDNYTIFWDETSLAKGTKTYYVTFEKEIKGAETVTGNWSAKTPDGFMVASTEGAYFDPAE</sequence>
<feature type="signal peptide" evidence="1">
    <location>
        <begin position="1"/>
        <end position="22"/>
    </location>
</feature>
<accession>A0ABQ1W005</accession>
<dbReference type="RefSeq" id="WP_188500335.1">
    <property type="nucleotide sequence ID" value="NZ_BMFP01000001.1"/>
</dbReference>
<feature type="chain" id="PRO_5045553586" evidence="1">
    <location>
        <begin position="23"/>
        <end position="281"/>
    </location>
</feature>
<proteinExistence type="predicted"/>
<dbReference type="Proteomes" id="UP000634043">
    <property type="component" value="Unassembled WGS sequence"/>
</dbReference>
<evidence type="ECO:0000313" key="2">
    <source>
        <dbReference type="EMBL" id="GGG06902.1"/>
    </source>
</evidence>
<keyword evidence="1" id="KW-0732">Signal</keyword>
<reference evidence="3" key="1">
    <citation type="journal article" date="2019" name="Int. J. Syst. Evol. Microbiol.">
        <title>The Global Catalogue of Microorganisms (GCM) 10K type strain sequencing project: providing services to taxonomists for standard genome sequencing and annotation.</title>
        <authorList>
            <consortium name="The Broad Institute Genomics Platform"/>
            <consortium name="The Broad Institute Genome Sequencing Center for Infectious Disease"/>
            <person name="Wu L."/>
            <person name="Ma J."/>
        </authorList>
    </citation>
    <scope>NUCLEOTIDE SEQUENCE [LARGE SCALE GENOMIC DNA]</scope>
    <source>
        <strain evidence="3">CGMCC 1.12749</strain>
    </source>
</reference>
<dbReference type="PROSITE" id="PS51257">
    <property type="entry name" value="PROKAR_LIPOPROTEIN"/>
    <property type="match status" value="1"/>
</dbReference>
<protein>
    <submittedName>
        <fullName evidence="2">Uncharacterized protein</fullName>
    </submittedName>
</protein>
<organism evidence="2 3">
    <name type="scientific">Pontibacter amylolyticus</name>
    <dbReference type="NCBI Taxonomy" id="1424080"/>
    <lineage>
        <taxon>Bacteria</taxon>
        <taxon>Pseudomonadati</taxon>
        <taxon>Bacteroidota</taxon>
        <taxon>Cytophagia</taxon>
        <taxon>Cytophagales</taxon>
        <taxon>Hymenobacteraceae</taxon>
        <taxon>Pontibacter</taxon>
    </lineage>
</organism>
<keyword evidence="3" id="KW-1185">Reference proteome</keyword>
<comment type="caution">
    <text evidence="2">The sequence shown here is derived from an EMBL/GenBank/DDBJ whole genome shotgun (WGS) entry which is preliminary data.</text>
</comment>
<evidence type="ECO:0000256" key="1">
    <source>
        <dbReference type="SAM" id="SignalP"/>
    </source>
</evidence>
<dbReference type="EMBL" id="BMFP01000001">
    <property type="protein sequence ID" value="GGG06902.1"/>
    <property type="molecule type" value="Genomic_DNA"/>
</dbReference>